<keyword evidence="2" id="KW-1185">Reference proteome</keyword>
<gene>
    <name evidence="1" type="ORF">BDN72DRAFT_574119</name>
</gene>
<sequence length="1055" mass="116665">MPRKRAARPVRPINDAPPLRMHPIFAIPELLDMIFSYLDHGHNASNALVCKRWSQVALDTLWRDVQVLPRLFSILAPMHEVHGSYRFVAPPTPGQWQRFERYSSRVRMMAYMDTFNPPHSRHALHPTVFDTIARTRTALNIFPNMHTLYWGAPAEHFVLFLHPGVRRLILRTHTDINLWLPLDRIVGDIVVRSPGITTLDIRTGYWDPETEVKEEDIRAHSVLKPEANLCRLISQLSSLRQLVLPQFWFTSAIAETAAKLPDLHVVEFQHHPEQGLGNPLDTLVFNPPLAVSQTTETSSDDMDDGSVSTSQPGPFPALVDISLPTRFTAATAFMHSWGSNAQNLTHIHVNSQILESSQSFQHLIQSLASASPMLTHLVLISLVTAPVLYETHTLQCPPPLSTSGGASRLSRNTHHAQNGARVTYSMIRPLTELEMLKSLELSHHRPVSLSKRELVAFAEGIGKWGIIEKLDLFGEPWWGRVDEEEESQRRSEPITQASEDEDTGEDEEDGDNPDELILPLRFTLHTFARYCPSLQHLFVFVHDDSVAQETDMDTDRLTPTDFLLDVDLPPASNPPSPAKPTSDANVSSHPRPRVSNTTIPLPNLKTLCFGPSPIANPPLVALFLSRYIPSTTEIRTGVTYGGDEVHEDWPDSLVKHWNLGMAGKLQRILSRLEKKGVTAPLTNTGASTIDPLIWGVGNGGEGDEGDEVLQPMSIYDDQGRDSPGGGDDDDDDEDEDEDLAVSGVKLLNKALQFLFMHSHSHPPAATGTVASIPAPPAMPTTPTAPLGAGPSVPQSTPSTPTAANPPMQLVTLPAPPLDATTLDPFPINNLPPASVIASVLQTFLPTDESQFIFGIHGYIDQELLYVVSERAVGWSKVSELVPLLCKMREEEVRRARKQVEAEFEMELEMERAQEEQERKEQRLKEEETSNDEVDIVADEGIDDGSGGARQPTTAGTPAPFRFTTGDRFGSVEITSTSYKTPLRGRTSGIVRIKMEEGQAELRRSGTPGRRTPMSGSRLRPGSSTPRTTGRWRQRERGSTSGAQSIEESRGGCIIA</sequence>
<dbReference type="Proteomes" id="UP000308600">
    <property type="component" value="Unassembled WGS sequence"/>
</dbReference>
<evidence type="ECO:0000313" key="2">
    <source>
        <dbReference type="Proteomes" id="UP000308600"/>
    </source>
</evidence>
<proteinExistence type="predicted"/>
<reference evidence="1 2" key="1">
    <citation type="journal article" date="2019" name="Nat. Ecol. Evol.">
        <title>Megaphylogeny resolves global patterns of mushroom evolution.</title>
        <authorList>
            <person name="Varga T."/>
            <person name="Krizsan K."/>
            <person name="Foldi C."/>
            <person name="Dima B."/>
            <person name="Sanchez-Garcia M."/>
            <person name="Sanchez-Ramirez S."/>
            <person name="Szollosi G.J."/>
            <person name="Szarkandi J.G."/>
            <person name="Papp V."/>
            <person name="Albert L."/>
            <person name="Andreopoulos W."/>
            <person name="Angelini C."/>
            <person name="Antonin V."/>
            <person name="Barry K.W."/>
            <person name="Bougher N.L."/>
            <person name="Buchanan P."/>
            <person name="Buyck B."/>
            <person name="Bense V."/>
            <person name="Catcheside P."/>
            <person name="Chovatia M."/>
            <person name="Cooper J."/>
            <person name="Damon W."/>
            <person name="Desjardin D."/>
            <person name="Finy P."/>
            <person name="Geml J."/>
            <person name="Haridas S."/>
            <person name="Hughes K."/>
            <person name="Justo A."/>
            <person name="Karasinski D."/>
            <person name="Kautmanova I."/>
            <person name="Kiss B."/>
            <person name="Kocsube S."/>
            <person name="Kotiranta H."/>
            <person name="LaButti K.M."/>
            <person name="Lechner B.E."/>
            <person name="Liimatainen K."/>
            <person name="Lipzen A."/>
            <person name="Lukacs Z."/>
            <person name="Mihaltcheva S."/>
            <person name="Morgado L.N."/>
            <person name="Niskanen T."/>
            <person name="Noordeloos M.E."/>
            <person name="Ohm R.A."/>
            <person name="Ortiz-Santana B."/>
            <person name="Ovrebo C."/>
            <person name="Racz N."/>
            <person name="Riley R."/>
            <person name="Savchenko A."/>
            <person name="Shiryaev A."/>
            <person name="Soop K."/>
            <person name="Spirin V."/>
            <person name="Szebenyi C."/>
            <person name="Tomsovsky M."/>
            <person name="Tulloss R.E."/>
            <person name="Uehling J."/>
            <person name="Grigoriev I.V."/>
            <person name="Vagvolgyi C."/>
            <person name="Papp T."/>
            <person name="Martin F.M."/>
            <person name="Miettinen O."/>
            <person name="Hibbett D.S."/>
            <person name="Nagy L.G."/>
        </authorList>
    </citation>
    <scope>NUCLEOTIDE SEQUENCE [LARGE SCALE GENOMIC DNA]</scope>
    <source>
        <strain evidence="1 2">NL-1719</strain>
    </source>
</reference>
<name>A0ACD3A1T8_9AGAR</name>
<organism evidence="1 2">
    <name type="scientific">Pluteus cervinus</name>
    <dbReference type="NCBI Taxonomy" id="181527"/>
    <lineage>
        <taxon>Eukaryota</taxon>
        <taxon>Fungi</taxon>
        <taxon>Dikarya</taxon>
        <taxon>Basidiomycota</taxon>
        <taxon>Agaricomycotina</taxon>
        <taxon>Agaricomycetes</taxon>
        <taxon>Agaricomycetidae</taxon>
        <taxon>Agaricales</taxon>
        <taxon>Pluteineae</taxon>
        <taxon>Pluteaceae</taxon>
        <taxon>Pluteus</taxon>
    </lineage>
</organism>
<dbReference type="EMBL" id="ML208885">
    <property type="protein sequence ID" value="TFK59828.1"/>
    <property type="molecule type" value="Genomic_DNA"/>
</dbReference>
<accession>A0ACD3A1T8</accession>
<protein>
    <submittedName>
        <fullName evidence="1">Uncharacterized protein</fullName>
    </submittedName>
</protein>
<evidence type="ECO:0000313" key="1">
    <source>
        <dbReference type="EMBL" id="TFK59828.1"/>
    </source>
</evidence>